<keyword evidence="2" id="KW-0436">Ligase</keyword>
<accession>F2IWG8</accession>
<dbReference type="InterPro" id="IPR042099">
    <property type="entry name" value="ANL_N_sf"/>
</dbReference>
<dbReference type="RefSeq" id="WP_013651584.1">
    <property type="nucleotide sequence ID" value="NC_015259.1"/>
</dbReference>
<proteinExistence type="predicted"/>
<dbReference type="SUPFAM" id="SSF56801">
    <property type="entry name" value="Acetyl-CoA synthetase-like"/>
    <property type="match status" value="1"/>
</dbReference>
<dbReference type="GO" id="GO:0016874">
    <property type="term" value="F:ligase activity"/>
    <property type="evidence" value="ECO:0007669"/>
    <property type="project" value="UniProtKB-KW"/>
</dbReference>
<dbReference type="PANTHER" id="PTHR43845">
    <property type="entry name" value="BLR5969 PROTEIN"/>
    <property type="match status" value="1"/>
</dbReference>
<evidence type="ECO:0000313" key="2">
    <source>
        <dbReference type="EMBL" id="ADZ69267.1"/>
    </source>
</evidence>
<reference evidence="2 3" key="1">
    <citation type="journal article" date="2011" name="J. Bacteriol.">
        <title>Complete genome sequence of Polymorphum gilvum SL003B-26A1T, a crude oil-degrading bacterium from oil-polluted saline soil.</title>
        <authorList>
            <person name="Li S.G."/>
            <person name="Tang Y.Q."/>
            <person name="Nie Y."/>
            <person name="Cai M."/>
            <person name="Wu X.L."/>
        </authorList>
    </citation>
    <scope>NUCLEOTIDE SEQUENCE [LARGE SCALE GENOMIC DNA]</scope>
    <source>
        <strain evidence="3">LMG 25793 / CGMCC 1.9160 / SL003B-26A1</strain>
    </source>
</reference>
<evidence type="ECO:0000313" key="3">
    <source>
        <dbReference type="Proteomes" id="UP000008130"/>
    </source>
</evidence>
<dbReference type="HOGENOM" id="CLU_035301_1_3_5"/>
<evidence type="ECO:0000259" key="1">
    <source>
        <dbReference type="Pfam" id="PF00501"/>
    </source>
</evidence>
<organism evidence="2 3">
    <name type="scientific">Polymorphum gilvum (strain LMG 25793 / CGMCC 1.9160 / SL003B-26A1)</name>
    <dbReference type="NCBI Taxonomy" id="991905"/>
    <lineage>
        <taxon>Bacteria</taxon>
        <taxon>Pseudomonadati</taxon>
        <taxon>Pseudomonadota</taxon>
        <taxon>Alphaproteobacteria</taxon>
        <taxon>Rhodobacterales</taxon>
        <taxon>Paracoccaceae</taxon>
        <taxon>Polymorphum</taxon>
    </lineage>
</organism>
<keyword evidence="3" id="KW-1185">Reference proteome</keyword>
<feature type="domain" description="AMP-dependent synthetase/ligase" evidence="1">
    <location>
        <begin position="150"/>
        <end position="276"/>
    </location>
</feature>
<dbReference type="eggNOG" id="COG1541">
    <property type="taxonomic scope" value="Bacteria"/>
</dbReference>
<sequence length="412" mass="43920">MSRVEFDARERQSPEQREAELFARLPGLLRHAIDRAPGWARHLAGVDPGSVTSREALAALPVLRKSDLLLRQKEEPPFGGFLAGSLAGVARVFMSPGPIWEPQAAGDDPWNGARALFAAGIRPGDVVLNAFSYHLTPGGFILDHGARALGCAVFPAGVGNSEAQVEAIATLRPAAYVGTPDYLKILLDKAKDMGRDASSMTRALVSGGALFPSLRAEYADRGIAVRQCYATADLGVIAYESEAMDGMIVNEDYIVEIVRPGTGTPVADGEVGELVVTVFNRTYPLIRFGTGDLSAVLPGLSPCGRTNQRIAGWLGRADQRTKIKGMFVDPVQIADILARHPDIARARLTVLRKGDQDAMTFAVEAEAPAEGLAEAVSATLREVTKLKGEVSLVPPGSLPNDGKVISDERDYG</sequence>
<dbReference type="Gene3D" id="3.40.50.12780">
    <property type="entry name" value="N-terminal domain of ligase-like"/>
    <property type="match status" value="1"/>
</dbReference>
<dbReference type="EMBL" id="CP002568">
    <property type="protein sequence ID" value="ADZ69267.1"/>
    <property type="molecule type" value="Genomic_DNA"/>
</dbReference>
<dbReference type="Proteomes" id="UP000008130">
    <property type="component" value="Chromosome"/>
</dbReference>
<dbReference type="InterPro" id="IPR000873">
    <property type="entry name" value="AMP-dep_synth/lig_dom"/>
</dbReference>
<dbReference type="Gene3D" id="3.30.300.30">
    <property type="match status" value="1"/>
</dbReference>
<dbReference type="PATRIC" id="fig|991905.3.peg.850"/>
<dbReference type="PANTHER" id="PTHR43845:SF1">
    <property type="entry name" value="BLR5969 PROTEIN"/>
    <property type="match status" value="1"/>
</dbReference>
<dbReference type="STRING" id="991905.SL003B_0837"/>
<dbReference type="KEGG" id="pgv:SL003B_0837"/>
<gene>
    <name evidence="2" type="ordered locus">SL003B_0837</name>
</gene>
<dbReference type="Pfam" id="PF00501">
    <property type="entry name" value="AMP-binding"/>
    <property type="match status" value="1"/>
</dbReference>
<protein>
    <submittedName>
        <fullName evidence="2">Phenylacetate-CoA ligase putative</fullName>
    </submittedName>
</protein>
<dbReference type="InterPro" id="IPR045851">
    <property type="entry name" value="AMP-bd_C_sf"/>
</dbReference>
<dbReference type="AlphaFoldDB" id="F2IWG8"/>
<dbReference type="OrthoDB" id="580775at2"/>
<name>F2IWG8_POLGS</name>